<sequence length="620" mass="66392">MDEARLLDSLRQKLDELECEVEACRRHLLPEFHQHCRLLLRDVTPEAASDVKRALAASFANYPALRPELEADSPPPRPLSRCPPPPPPSPPPISAAFQSAVCGRTEAPARARHRDLELHGLFTPSFLPLLDDSPVSPRPALGRATGTVPADPSLLPERGAGLAGMDQTSHHAGVHAHGSPRRLLPAVQPLSVPDPPTDTARSTDDTRSSVSSDKSDSKPPRSALRRSSSMSKAPQSPRRVRFEFMGAEVLPTTSPQPSESLRRRPSSPGPDDGAFASDLAGDTAEDERVPPRKVSSSDALRALSRTPREEGVAWTVVNADADQFAPDQRDSFDATPPSAAPSPPKTTHSPLLTKTLSPKRSSGETPTKDGHDGKGDSSSSSSDDGFLAMAKARSSSKKPSQATAHAPKAPIKPPQGGATTSASPTNRQSPRFRCAKSEHSRALHHDEDTGVDEADDDDDVFHFDGEQGAPIKSRPSPPPAPTEEDVAEHSEADDADESHVLQAQTSESQMSTYATSPAVPIRQPWGSRPVTASGVKSRPGSLGSYKGQPILMPIVRNPELLAQAGSVGSSDKRMGDVDDQTAMEDGSPPRFPSTPFSFKERFIMEEMMERAKPNKDDRAG</sequence>
<feature type="compositionally biased region" description="Polar residues" evidence="1">
    <location>
        <begin position="501"/>
        <end position="515"/>
    </location>
</feature>
<feature type="compositionally biased region" description="Low complexity" evidence="1">
    <location>
        <begin position="376"/>
        <end position="385"/>
    </location>
</feature>
<protein>
    <submittedName>
        <fullName evidence="2">Uncharacterized protein</fullName>
    </submittedName>
</protein>
<feature type="compositionally biased region" description="Polar residues" evidence="1">
    <location>
        <begin position="352"/>
        <end position="365"/>
    </location>
</feature>
<proteinExistence type="predicted"/>
<gene>
    <name evidence="2" type="ORF">G6O67_007297</name>
</gene>
<feature type="region of interest" description="Disordered" evidence="1">
    <location>
        <begin position="137"/>
        <end position="545"/>
    </location>
</feature>
<feature type="region of interest" description="Disordered" evidence="1">
    <location>
        <begin position="565"/>
        <end position="597"/>
    </location>
</feature>
<keyword evidence="3" id="KW-1185">Reference proteome</keyword>
<accession>A0A8H4LTJ1</accession>
<evidence type="ECO:0000313" key="2">
    <source>
        <dbReference type="EMBL" id="KAF4505339.1"/>
    </source>
</evidence>
<evidence type="ECO:0000256" key="1">
    <source>
        <dbReference type="SAM" id="MobiDB-lite"/>
    </source>
</evidence>
<feature type="compositionally biased region" description="Basic and acidic residues" evidence="1">
    <location>
        <begin position="435"/>
        <end position="448"/>
    </location>
</feature>
<feature type="compositionally biased region" description="Basic and acidic residues" evidence="1">
    <location>
        <begin position="201"/>
        <end position="219"/>
    </location>
</feature>
<feature type="compositionally biased region" description="Pro residues" evidence="1">
    <location>
        <begin position="73"/>
        <end position="93"/>
    </location>
</feature>
<feature type="compositionally biased region" description="Acidic residues" evidence="1">
    <location>
        <begin position="449"/>
        <end position="459"/>
    </location>
</feature>
<name>A0A8H4LTJ1_9HYPO</name>
<feature type="region of interest" description="Disordered" evidence="1">
    <location>
        <begin position="67"/>
        <end position="95"/>
    </location>
</feature>
<dbReference type="EMBL" id="JAAVMX010000008">
    <property type="protein sequence ID" value="KAF4505339.1"/>
    <property type="molecule type" value="Genomic_DNA"/>
</dbReference>
<feature type="compositionally biased region" description="Basic and acidic residues" evidence="1">
    <location>
        <begin position="366"/>
        <end position="375"/>
    </location>
</feature>
<dbReference type="OrthoDB" id="5418627at2759"/>
<feature type="compositionally biased region" description="Polar residues" evidence="1">
    <location>
        <begin position="225"/>
        <end position="234"/>
    </location>
</feature>
<organism evidence="2 3">
    <name type="scientific">Ophiocordyceps sinensis</name>
    <dbReference type="NCBI Taxonomy" id="72228"/>
    <lineage>
        <taxon>Eukaryota</taxon>
        <taxon>Fungi</taxon>
        <taxon>Dikarya</taxon>
        <taxon>Ascomycota</taxon>
        <taxon>Pezizomycotina</taxon>
        <taxon>Sordariomycetes</taxon>
        <taxon>Hypocreomycetidae</taxon>
        <taxon>Hypocreales</taxon>
        <taxon>Ophiocordycipitaceae</taxon>
        <taxon>Ophiocordyceps</taxon>
    </lineage>
</organism>
<evidence type="ECO:0000313" key="3">
    <source>
        <dbReference type="Proteomes" id="UP000557566"/>
    </source>
</evidence>
<reference evidence="2 3" key="1">
    <citation type="journal article" date="2020" name="Genome Biol. Evol.">
        <title>A new high-quality draft genome assembly of the Chinese cordyceps Ophiocordyceps sinensis.</title>
        <authorList>
            <person name="Shu R."/>
            <person name="Zhang J."/>
            <person name="Meng Q."/>
            <person name="Zhang H."/>
            <person name="Zhou G."/>
            <person name="Li M."/>
            <person name="Wu P."/>
            <person name="Zhao Y."/>
            <person name="Chen C."/>
            <person name="Qin Q."/>
        </authorList>
    </citation>
    <scope>NUCLEOTIDE SEQUENCE [LARGE SCALE GENOMIC DNA]</scope>
    <source>
        <strain evidence="2 3">IOZ07</strain>
    </source>
</reference>
<dbReference type="Proteomes" id="UP000557566">
    <property type="component" value="Unassembled WGS sequence"/>
</dbReference>
<dbReference type="AlphaFoldDB" id="A0A8H4LTJ1"/>
<feature type="compositionally biased region" description="Polar residues" evidence="1">
    <location>
        <begin position="417"/>
        <end position="429"/>
    </location>
</feature>
<comment type="caution">
    <text evidence="2">The sequence shown here is derived from an EMBL/GenBank/DDBJ whole genome shotgun (WGS) entry which is preliminary data.</text>
</comment>